<sequence length="220" mass="26018">MYSSIYFACPLSDLVLDRFCSHILSKIHQKVKWLDIESSSMERILLSTNYPNLVGIGLYNIYLENAVHLFSDDRLFTSTYKEQISSLVIDIKASGEENPTRNENIVLFTHIFNTFTNIKYWSIFNLKKEYSRCRIHSYPYQSIYYNNITNNVPGGIFEYVREISLFDARSFEHEFFFQISQSFPFLEKLTLINQKPQYNKQLRKSKSKFINHSISLSFET</sequence>
<gene>
    <name evidence="1" type="ORF">JXQ802_LOCUS652</name>
    <name evidence="2" type="ORF">PYM288_LOCUS1852</name>
</gene>
<evidence type="ECO:0000313" key="1">
    <source>
        <dbReference type="EMBL" id="CAF0733281.1"/>
    </source>
</evidence>
<keyword evidence="4" id="KW-1185">Reference proteome</keyword>
<dbReference type="EMBL" id="CAJNOH010000011">
    <property type="protein sequence ID" value="CAF0746496.1"/>
    <property type="molecule type" value="Genomic_DNA"/>
</dbReference>
<dbReference type="Proteomes" id="UP000663854">
    <property type="component" value="Unassembled WGS sequence"/>
</dbReference>
<proteinExistence type="predicted"/>
<dbReference type="EMBL" id="CAJNOL010000007">
    <property type="protein sequence ID" value="CAF0733281.1"/>
    <property type="molecule type" value="Genomic_DNA"/>
</dbReference>
<evidence type="ECO:0000313" key="3">
    <source>
        <dbReference type="Proteomes" id="UP000663854"/>
    </source>
</evidence>
<comment type="caution">
    <text evidence="2">The sequence shown here is derived from an EMBL/GenBank/DDBJ whole genome shotgun (WGS) entry which is preliminary data.</text>
</comment>
<dbReference type="AlphaFoldDB" id="A0A813P7J1"/>
<reference evidence="2" key="1">
    <citation type="submission" date="2021-02" db="EMBL/GenBank/DDBJ databases">
        <authorList>
            <person name="Nowell W R."/>
        </authorList>
    </citation>
    <scope>NUCLEOTIDE SEQUENCE</scope>
</reference>
<evidence type="ECO:0000313" key="4">
    <source>
        <dbReference type="Proteomes" id="UP000663870"/>
    </source>
</evidence>
<organism evidence="2 3">
    <name type="scientific">Rotaria sordida</name>
    <dbReference type="NCBI Taxonomy" id="392033"/>
    <lineage>
        <taxon>Eukaryota</taxon>
        <taxon>Metazoa</taxon>
        <taxon>Spiralia</taxon>
        <taxon>Gnathifera</taxon>
        <taxon>Rotifera</taxon>
        <taxon>Eurotatoria</taxon>
        <taxon>Bdelloidea</taxon>
        <taxon>Philodinida</taxon>
        <taxon>Philodinidae</taxon>
        <taxon>Rotaria</taxon>
    </lineage>
</organism>
<evidence type="ECO:0000313" key="2">
    <source>
        <dbReference type="EMBL" id="CAF0746496.1"/>
    </source>
</evidence>
<dbReference type="Proteomes" id="UP000663870">
    <property type="component" value="Unassembled WGS sequence"/>
</dbReference>
<name>A0A813P7J1_9BILA</name>
<accession>A0A813P7J1</accession>
<protein>
    <submittedName>
        <fullName evidence="2">Uncharacterized protein</fullName>
    </submittedName>
</protein>